<evidence type="ECO:0000259" key="3">
    <source>
        <dbReference type="SMART" id="SM00829"/>
    </source>
</evidence>
<dbReference type="EMBL" id="JAADJG010000307">
    <property type="protein sequence ID" value="KAF4449078.1"/>
    <property type="molecule type" value="Genomic_DNA"/>
</dbReference>
<evidence type="ECO:0000313" key="5">
    <source>
        <dbReference type="Proteomes" id="UP000605986"/>
    </source>
</evidence>
<keyword evidence="5" id="KW-1185">Reference proteome</keyword>
<dbReference type="Gene3D" id="3.90.180.10">
    <property type="entry name" value="Medium-chain alcohol dehydrogenases, catalytic domain"/>
    <property type="match status" value="1"/>
</dbReference>
<evidence type="ECO:0000256" key="2">
    <source>
        <dbReference type="ARBA" id="ARBA00023002"/>
    </source>
</evidence>
<dbReference type="Pfam" id="PF08240">
    <property type="entry name" value="ADH_N"/>
    <property type="match status" value="1"/>
</dbReference>
<dbReference type="CDD" id="cd08249">
    <property type="entry name" value="enoyl_reductase_like"/>
    <property type="match status" value="1"/>
</dbReference>
<reference evidence="4" key="1">
    <citation type="submission" date="2020-01" db="EMBL/GenBank/DDBJ databases">
        <title>Identification and distribution of gene clusters putatively required for synthesis of sphingolipid metabolism inhibitors in phylogenetically diverse species of the filamentous fungus Fusarium.</title>
        <authorList>
            <person name="Kim H.-S."/>
            <person name="Busman M."/>
            <person name="Brown D.W."/>
            <person name="Divon H."/>
            <person name="Uhlig S."/>
            <person name="Proctor R.H."/>
        </authorList>
    </citation>
    <scope>NUCLEOTIDE SEQUENCE</scope>
    <source>
        <strain evidence="4">NRRL 53441</strain>
    </source>
</reference>
<sequence length="382" mass="42305">MSRPNKAIFMLSHGKHEIRTIKEPYVPEKAQSLVEVHYSAINPADTRHSYMGMSDYVAGYEYTGTVQQVGPNSPFRVGQDIFGISVPYDHRPNYLGAHQSFLMTDPFMAFDRPEHLDPITAVTLLAGGGTSFDALVNVLGYGFPLAGIEGDDPKDVPILIWGGAGAVGQAAIQLAKAAGFSPIITTASPQNHDALRKIGADEVLDYRNPTVVQDIQALLRSSGKSLKTVFDTVATGLGVFEGLTPEQEKAMEEKYDQSSAGLSRQCCDPTVHSSELRLASTLVVKKDPTWKFALNMRVAGFLDIDPEAQSWSTEERKRQEAKVEEMQERIEQGVHWLIKNHEQYWEAPRTRIVEGVEEGLQGIQDVWNGKTSREKLVINHRV</sequence>
<dbReference type="AlphaFoldDB" id="A0A8H4KG88"/>
<name>A0A8H4KG88_9HYPO</name>
<feature type="domain" description="Enoyl reductase (ER)" evidence="3">
    <location>
        <begin position="19"/>
        <end position="378"/>
    </location>
</feature>
<dbReference type="GO" id="GO:0016651">
    <property type="term" value="F:oxidoreductase activity, acting on NAD(P)H"/>
    <property type="evidence" value="ECO:0007669"/>
    <property type="project" value="InterPro"/>
</dbReference>
<dbReference type="InterPro" id="IPR013154">
    <property type="entry name" value="ADH-like_N"/>
</dbReference>
<comment type="caution">
    <text evidence="4">The sequence shown here is derived from an EMBL/GenBank/DDBJ whole genome shotgun (WGS) entry which is preliminary data.</text>
</comment>
<dbReference type="Pfam" id="PF00107">
    <property type="entry name" value="ADH_zinc_N"/>
    <property type="match status" value="1"/>
</dbReference>
<evidence type="ECO:0000313" key="4">
    <source>
        <dbReference type="EMBL" id="KAF4449078.1"/>
    </source>
</evidence>
<dbReference type="SMART" id="SM00829">
    <property type="entry name" value="PKS_ER"/>
    <property type="match status" value="1"/>
</dbReference>
<dbReference type="InterPro" id="IPR013149">
    <property type="entry name" value="ADH-like_C"/>
</dbReference>
<proteinExistence type="inferred from homology"/>
<accession>A0A8H4KG88</accession>
<protein>
    <recommendedName>
        <fullName evidence="3">Enoyl reductase (ER) domain-containing protein</fullName>
    </recommendedName>
</protein>
<dbReference type="Proteomes" id="UP000605986">
    <property type="component" value="Unassembled WGS sequence"/>
</dbReference>
<dbReference type="InterPro" id="IPR020843">
    <property type="entry name" value="ER"/>
</dbReference>
<dbReference type="InterPro" id="IPR036291">
    <property type="entry name" value="NAD(P)-bd_dom_sf"/>
</dbReference>
<dbReference type="InterPro" id="IPR011032">
    <property type="entry name" value="GroES-like_sf"/>
</dbReference>
<evidence type="ECO:0000256" key="1">
    <source>
        <dbReference type="ARBA" id="ARBA00008072"/>
    </source>
</evidence>
<gene>
    <name evidence="4" type="ORF">F53441_7590</name>
</gene>
<dbReference type="PANTHER" id="PTHR45348:SF3">
    <property type="entry name" value="ENOYL REDUCTASE (ER) DOMAIN-CONTAINING PROTEIN"/>
    <property type="match status" value="1"/>
</dbReference>
<dbReference type="PANTHER" id="PTHR45348">
    <property type="entry name" value="HYPOTHETICAL OXIDOREDUCTASE (EUROFUNG)"/>
    <property type="match status" value="1"/>
</dbReference>
<dbReference type="SUPFAM" id="SSF50129">
    <property type="entry name" value="GroES-like"/>
    <property type="match status" value="1"/>
</dbReference>
<dbReference type="OrthoDB" id="10257049at2759"/>
<dbReference type="SUPFAM" id="SSF51735">
    <property type="entry name" value="NAD(P)-binding Rossmann-fold domains"/>
    <property type="match status" value="1"/>
</dbReference>
<keyword evidence="2" id="KW-0560">Oxidoreductase</keyword>
<comment type="similarity">
    <text evidence="1">Belongs to the zinc-containing alcohol dehydrogenase family.</text>
</comment>
<organism evidence="4 5">
    <name type="scientific">Fusarium austroafricanum</name>
    <dbReference type="NCBI Taxonomy" id="2364996"/>
    <lineage>
        <taxon>Eukaryota</taxon>
        <taxon>Fungi</taxon>
        <taxon>Dikarya</taxon>
        <taxon>Ascomycota</taxon>
        <taxon>Pezizomycotina</taxon>
        <taxon>Sordariomycetes</taxon>
        <taxon>Hypocreomycetidae</taxon>
        <taxon>Hypocreales</taxon>
        <taxon>Nectriaceae</taxon>
        <taxon>Fusarium</taxon>
        <taxon>Fusarium concolor species complex</taxon>
    </lineage>
</organism>
<dbReference type="InterPro" id="IPR047122">
    <property type="entry name" value="Trans-enoyl_RdTase-like"/>
</dbReference>
<dbReference type="Gene3D" id="3.40.50.720">
    <property type="entry name" value="NAD(P)-binding Rossmann-like Domain"/>
    <property type="match status" value="1"/>
</dbReference>